<keyword evidence="3" id="KW-1185">Reference proteome</keyword>
<proteinExistence type="predicted"/>
<accession>A0ABQ7UF29</accession>
<feature type="compositionally biased region" description="Basic and acidic residues" evidence="1">
    <location>
        <begin position="14"/>
        <end position="31"/>
    </location>
</feature>
<feature type="region of interest" description="Disordered" evidence="1">
    <location>
        <begin position="150"/>
        <end position="170"/>
    </location>
</feature>
<dbReference type="EMBL" id="JAIVGD010000019">
    <property type="protein sequence ID" value="KAH0748241.1"/>
    <property type="molecule type" value="Genomic_DNA"/>
</dbReference>
<feature type="compositionally biased region" description="Basic and acidic residues" evidence="1">
    <location>
        <begin position="363"/>
        <end position="376"/>
    </location>
</feature>
<feature type="compositionally biased region" description="Polar residues" evidence="1">
    <location>
        <begin position="193"/>
        <end position="232"/>
    </location>
</feature>
<feature type="compositionally biased region" description="Basic residues" evidence="1">
    <location>
        <begin position="348"/>
        <end position="357"/>
    </location>
</feature>
<evidence type="ECO:0000256" key="1">
    <source>
        <dbReference type="SAM" id="MobiDB-lite"/>
    </source>
</evidence>
<feature type="region of interest" description="Disordered" evidence="1">
    <location>
        <begin position="1"/>
        <end position="36"/>
    </location>
</feature>
<dbReference type="Proteomes" id="UP000826656">
    <property type="component" value="Unassembled WGS sequence"/>
</dbReference>
<name>A0ABQ7UF29_SOLTU</name>
<gene>
    <name evidence="2" type="ORF">KY290_027473</name>
</gene>
<reference evidence="2 3" key="1">
    <citation type="journal article" date="2021" name="bioRxiv">
        <title>Chromosome-scale and haplotype-resolved genome assembly of a tetraploid potato cultivar.</title>
        <authorList>
            <person name="Sun H."/>
            <person name="Jiao W.-B."/>
            <person name="Krause K."/>
            <person name="Campoy J.A."/>
            <person name="Goel M."/>
            <person name="Folz-Donahue K."/>
            <person name="Kukat C."/>
            <person name="Huettel B."/>
            <person name="Schneeberger K."/>
        </authorList>
    </citation>
    <scope>NUCLEOTIDE SEQUENCE [LARGE SCALE GENOMIC DNA]</scope>
    <source>
        <strain evidence="2">SolTubOtavaFocal</strain>
        <tissue evidence="2">Leaves</tissue>
    </source>
</reference>
<feature type="region of interest" description="Disordered" evidence="1">
    <location>
        <begin position="184"/>
        <end position="385"/>
    </location>
</feature>
<protein>
    <submittedName>
        <fullName evidence="2">Uncharacterized protein</fullName>
    </submittedName>
</protein>
<feature type="compositionally biased region" description="Polar residues" evidence="1">
    <location>
        <begin position="242"/>
        <end position="275"/>
    </location>
</feature>
<feature type="compositionally biased region" description="Basic and acidic residues" evidence="1">
    <location>
        <begin position="280"/>
        <end position="290"/>
    </location>
</feature>
<sequence length="385" mass="43615">MVREPPESTFKSPDQSHQRHPDRTNKTHQESTDEAISGNFAEKLPDLRLQIRPSSHQFHGNLTTRFTHLVKRYISLQSQDKLTVQSPATRIPVSKQSESRKVTTALLGAIILWMRRTEAEQHGTYSQDHAGPNGKKQDQLLMEKQKINMRSKHGDTQMSPNQNDQHDNAGDTTLDVIEVESSSHFSFGVKPTDTLTSNEGQQRLGKTNNYTNEINYDQMQEQQARTTNSQSKKSGEDDTQAGKASQANSSRDAVSLSSSENHLNANAKGQKNVMLNDQELVNKDNKEGRTSKSRQGNKRSNNNKTPKRGAVSSNLNNKRKKNGNCQEEETIDQRKKKHRRQYGDQPHHRTKCQRSNHKSQLIKQEKQMEDSQEHNSNEGTTTQGA</sequence>
<evidence type="ECO:0000313" key="3">
    <source>
        <dbReference type="Proteomes" id="UP000826656"/>
    </source>
</evidence>
<comment type="caution">
    <text evidence="2">The sequence shown here is derived from an EMBL/GenBank/DDBJ whole genome shotgun (WGS) entry which is preliminary data.</text>
</comment>
<organism evidence="2 3">
    <name type="scientific">Solanum tuberosum</name>
    <name type="common">Potato</name>
    <dbReference type="NCBI Taxonomy" id="4113"/>
    <lineage>
        <taxon>Eukaryota</taxon>
        <taxon>Viridiplantae</taxon>
        <taxon>Streptophyta</taxon>
        <taxon>Embryophyta</taxon>
        <taxon>Tracheophyta</taxon>
        <taxon>Spermatophyta</taxon>
        <taxon>Magnoliopsida</taxon>
        <taxon>eudicotyledons</taxon>
        <taxon>Gunneridae</taxon>
        <taxon>Pentapetalae</taxon>
        <taxon>asterids</taxon>
        <taxon>lamiids</taxon>
        <taxon>Solanales</taxon>
        <taxon>Solanaceae</taxon>
        <taxon>Solanoideae</taxon>
        <taxon>Solaneae</taxon>
        <taxon>Solanum</taxon>
    </lineage>
</organism>
<evidence type="ECO:0000313" key="2">
    <source>
        <dbReference type="EMBL" id="KAH0748241.1"/>
    </source>
</evidence>